<reference evidence="1 2" key="1">
    <citation type="submission" date="2016-11" db="EMBL/GenBank/DDBJ databases">
        <authorList>
            <person name="Varghese N."/>
            <person name="Submissions S."/>
        </authorList>
    </citation>
    <scope>NUCLEOTIDE SEQUENCE [LARGE SCALE GENOMIC DNA]</scope>
    <source>
        <strain evidence="1 2">FD</strain>
    </source>
</reference>
<organism evidence="1 2">
    <name type="scientific">Eubacterium callanderi</name>
    <dbReference type="NCBI Taxonomy" id="53442"/>
    <lineage>
        <taxon>Bacteria</taxon>
        <taxon>Bacillati</taxon>
        <taxon>Bacillota</taxon>
        <taxon>Clostridia</taxon>
        <taxon>Eubacteriales</taxon>
        <taxon>Eubacteriaceae</taxon>
        <taxon>Eubacterium</taxon>
    </lineage>
</organism>
<dbReference type="AlphaFoldDB" id="A0AB74EW39"/>
<dbReference type="RefSeq" id="WP_013380109.1">
    <property type="nucleotide sequence ID" value="NC_014624.2"/>
</dbReference>
<dbReference type="Proteomes" id="UP000184012">
    <property type="component" value="Unassembled WGS sequence"/>
</dbReference>
<dbReference type="EMBL" id="FRBP01000003">
    <property type="protein sequence ID" value="SHL17761.1"/>
    <property type="molecule type" value="Genomic_DNA"/>
</dbReference>
<evidence type="ECO:0000313" key="2">
    <source>
        <dbReference type="Proteomes" id="UP000184012"/>
    </source>
</evidence>
<evidence type="ECO:0000313" key="1">
    <source>
        <dbReference type="EMBL" id="SHL17761.1"/>
    </source>
</evidence>
<comment type="caution">
    <text evidence="1">The sequence shown here is derived from an EMBL/GenBank/DDBJ whole genome shotgun (WGS) entry which is preliminary data.</text>
</comment>
<dbReference type="GeneID" id="68362997"/>
<accession>A0AB74EW39</accession>
<sequence length="264" mass="30349">MECVIVLMTHSSYVDICDNFVSLLHKNWPDCPFKVVGAVIGENRCIQGIDTIYVDTNEKLTDCIKAVMKEHEADYYMCFLGDAFISSRVCNDQVFALLNEIKEKEANYCKIIPMKKDSNNHYPNNIRNIRKKDVYAHTFVAFIATRIFVETELIGTTDFEFEKKYLEIAASSMDNGVFPDHFVVVKNIFHIIPAIVKGKWDRLALKSLEHNNPEIFFSNRDKLGLRDQCKLIVISMIEGMVPSKSRKKLKKFLSSIGIKFVTDK</sequence>
<protein>
    <submittedName>
        <fullName evidence="1">Uncharacterized protein</fullName>
    </submittedName>
</protein>
<name>A0AB74EW39_9FIRM</name>
<gene>
    <name evidence="1" type="ORF">SAMN04515649_10347</name>
</gene>
<proteinExistence type="predicted"/>